<organism evidence="2 3">
    <name type="scientific">Beauveria bassiana D1-5</name>
    <dbReference type="NCBI Taxonomy" id="1245745"/>
    <lineage>
        <taxon>Eukaryota</taxon>
        <taxon>Fungi</taxon>
        <taxon>Dikarya</taxon>
        <taxon>Ascomycota</taxon>
        <taxon>Pezizomycotina</taxon>
        <taxon>Sordariomycetes</taxon>
        <taxon>Hypocreomycetidae</taxon>
        <taxon>Hypocreales</taxon>
        <taxon>Cordycipitaceae</taxon>
        <taxon>Beauveria</taxon>
    </lineage>
</organism>
<evidence type="ECO:0000256" key="1">
    <source>
        <dbReference type="SAM" id="MobiDB-lite"/>
    </source>
</evidence>
<proteinExistence type="predicted"/>
<protein>
    <submittedName>
        <fullName evidence="2">Uncharacterized protein</fullName>
    </submittedName>
</protein>
<dbReference type="AlphaFoldDB" id="A0A0A2VH88"/>
<evidence type="ECO:0000313" key="3">
    <source>
        <dbReference type="Proteomes" id="UP000030106"/>
    </source>
</evidence>
<gene>
    <name evidence="2" type="ORF">BBAD15_g7481</name>
</gene>
<dbReference type="HOGENOM" id="CLU_1578233_0_0_1"/>
<comment type="caution">
    <text evidence="2">The sequence shown here is derived from an EMBL/GenBank/DDBJ whole genome shotgun (WGS) entry which is preliminary data.</text>
</comment>
<evidence type="ECO:0000313" key="2">
    <source>
        <dbReference type="EMBL" id="KGQ07216.1"/>
    </source>
</evidence>
<dbReference type="EMBL" id="ANFO01000716">
    <property type="protein sequence ID" value="KGQ07216.1"/>
    <property type="molecule type" value="Genomic_DNA"/>
</dbReference>
<reference evidence="2 3" key="1">
    <citation type="submission" date="2012-10" db="EMBL/GenBank/DDBJ databases">
        <title>Genome sequencing and analysis of entomopathogenic fungi Beauveria bassiana D1-5.</title>
        <authorList>
            <person name="Li Q."/>
            <person name="Wang L."/>
            <person name="Zhang Z."/>
            <person name="Wang Q."/>
            <person name="Ren J."/>
            <person name="Wang M."/>
            <person name="Xu W."/>
            <person name="Wang J."/>
            <person name="Lu Y."/>
            <person name="Du Q."/>
            <person name="Sun Z."/>
        </authorList>
    </citation>
    <scope>NUCLEOTIDE SEQUENCE [LARGE SCALE GENOMIC DNA]</scope>
    <source>
        <strain evidence="2 3">D1-5</strain>
    </source>
</reference>
<feature type="region of interest" description="Disordered" evidence="1">
    <location>
        <begin position="63"/>
        <end position="89"/>
    </location>
</feature>
<dbReference type="Proteomes" id="UP000030106">
    <property type="component" value="Unassembled WGS sequence"/>
</dbReference>
<accession>A0A0A2VH88</accession>
<sequence>MPSLVHRHRLIVIGDVAPRHRQRLHGAVLLPLWLAVPVFRRRRHAARQRRRVVHLARARAALARKRNRRRKDAAPALPRLHRARRKGPPVAHALHVEQDRRRAGAGEQKVAVARVDEEIGRHRLLRRREALRNHGAAVDAPRTGRVPRLARIGEDVLCEWRARLEKPMM</sequence>
<name>A0A0A2VH88_BEABA</name>